<evidence type="ECO:0000256" key="1">
    <source>
        <dbReference type="ARBA" id="ARBA00006817"/>
    </source>
</evidence>
<organism evidence="3 4">
    <name type="scientific">Sphingobium lignivorans</name>
    <dbReference type="NCBI Taxonomy" id="2735886"/>
    <lineage>
        <taxon>Bacteria</taxon>
        <taxon>Pseudomonadati</taxon>
        <taxon>Pseudomonadota</taxon>
        <taxon>Alphaproteobacteria</taxon>
        <taxon>Sphingomonadales</taxon>
        <taxon>Sphingomonadaceae</taxon>
        <taxon>Sphingobium</taxon>
    </lineage>
</organism>
<keyword evidence="4" id="KW-1185">Reference proteome</keyword>
<dbReference type="InterPro" id="IPR023393">
    <property type="entry name" value="START-like_dom_sf"/>
</dbReference>
<dbReference type="SUPFAM" id="SSF55961">
    <property type="entry name" value="Bet v1-like"/>
    <property type="match status" value="1"/>
</dbReference>
<feature type="domain" description="Activator of Hsp90 ATPase homologue 1/2-like C-terminal" evidence="2">
    <location>
        <begin position="37"/>
        <end position="145"/>
    </location>
</feature>
<dbReference type="RefSeq" id="WP_184155158.1">
    <property type="nucleotide sequence ID" value="NZ_JACHKA010000001.1"/>
</dbReference>
<accession>A0ABR6NI99</accession>
<evidence type="ECO:0000259" key="2">
    <source>
        <dbReference type="Pfam" id="PF08327"/>
    </source>
</evidence>
<dbReference type="EMBL" id="JACHKA010000001">
    <property type="protein sequence ID" value="MBB5987013.1"/>
    <property type="molecule type" value="Genomic_DNA"/>
</dbReference>
<gene>
    <name evidence="3" type="ORF">HNP60_002987</name>
</gene>
<evidence type="ECO:0000313" key="3">
    <source>
        <dbReference type="EMBL" id="MBB5987013.1"/>
    </source>
</evidence>
<dbReference type="Proteomes" id="UP001138540">
    <property type="component" value="Unassembled WGS sequence"/>
</dbReference>
<dbReference type="InterPro" id="IPR013538">
    <property type="entry name" value="ASHA1/2-like_C"/>
</dbReference>
<dbReference type="CDD" id="cd08899">
    <property type="entry name" value="SRPBCC_CalC_Aha1-like_6"/>
    <property type="match status" value="1"/>
</dbReference>
<dbReference type="Gene3D" id="3.30.530.20">
    <property type="match status" value="1"/>
</dbReference>
<reference evidence="3 4" key="1">
    <citation type="submission" date="2020-08" db="EMBL/GenBank/DDBJ databases">
        <title>Exploring microbial biodiversity for novel pathways involved in the catabolism of aromatic compounds derived from lignin.</title>
        <authorList>
            <person name="Elkins J."/>
        </authorList>
    </citation>
    <scope>NUCLEOTIDE SEQUENCE [LARGE SCALE GENOMIC DNA]</scope>
    <source>
        <strain evidence="3 4">B1D3A</strain>
    </source>
</reference>
<name>A0ABR6NI99_9SPHN</name>
<sequence>MFTNAIGVQVRRFEEREHEGAPARVVTLERTYPAGMSDIWDAMTSPERLPRWFLPVSGELRQGGRYQLDGNAGGTITRCDPPRALDISWEFSGATSWVTVRLSPEGEGTLLVLEHIAPVGVMEDHWESFGPAATGTGWDLALMGLGLHLKDGRSVDQEEVERWSASEPGRTFMRESTAAWAEVHVAAGEDRCVAQAMAQRTAAFYMGD</sequence>
<dbReference type="Pfam" id="PF08327">
    <property type="entry name" value="AHSA1"/>
    <property type="match status" value="1"/>
</dbReference>
<comment type="caution">
    <text evidence="3">The sequence shown here is derived from an EMBL/GenBank/DDBJ whole genome shotgun (WGS) entry which is preliminary data.</text>
</comment>
<proteinExistence type="inferred from homology"/>
<evidence type="ECO:0000313" key="4">
    <source>
        <dbReference type="Proteomes" id="UP001138540"/>
    </source>
</evidence>
<comment type="similarity">
    <text evidence="1">Belongs to the AHA1 family.</text>
</comment>
<protein>
    <submittedName>
        <fullName evidence="3">Uncharacterized protein YndB with AHSA1/START domain</fullName>
    </submittedName>
</protein>